<organism evidence="2 3">
    <name type="scientific">Abeliophyllum distichum</name>
    <dbReference type="NCBI Taxonomy" id="126358"/>
    <lineage>
        <taxon>Eukaryota</taxon>
        <taxon>Viridiplantae</taxon>
        <taxon>Streptophyta</taxon>
        <taxon>Embryophyta</taxon>
        <taxon>Tracheophyta</taxon>
        <taxon>Spermatophyta</taxon>
        <taxon>Magnoliopsida</taxon>
        <taxon>eudicotyledons</taxon>
        <taxon>Gunneridae</taxon>
        <taxon>Pentapetalae</taxon>
        <taxon>asterids</taxon>
        <taxon>lamiids</taxon>
        <taxon>Lamiales</taxon>
        <taxon>Oleaceae</taxon>
        <taxon>Forsythieae</taxon>
        <taxon>Abeliophyllum</taxon>
    </lineage>
</organism>
<feature type="region of interest" description="Disordered" evidence="1">
    <location>
        <begin position="50"/>
        <end position="107"/>
    </location>
</feature>
<comment type="caution">
    <text evidence="2">The sequence shown here is derived from an EMBL/GenBank/DDBJ whole genome shotgun (WGS) entry which is preliminary data.</text>
</comment>
<reference evidence="3" key="1">
    <citation type="submission" date="2024-07" db="EMBL/GenBank/DDBJ databases">
        <title>Two chromosome-level genome assemblies of Korean endemic species Abeliophyllum distichum and Forsythia ovata (Oleaceae).</title>
        <authorList>
            <person name="Jang H."/>
        </authorList>
    </citation>
    <scope>NUCLEOTIDE SEQUENCE [LARGE SCALE GENOMIC DNA]</scope>
</reference>
<feature type="compositionally biased region" description="Basic and acidic residues" evidence="1">
    <location>
        <begin position="58"/>
        <end position="68"/>
    </location>
</feature>
<evidence type="ECO:0000313" key="3">
    <source>
        <dbReference type="Proteomes" id="UP001604336"/>
    </source>
</evidence>
<dbReference type="PANTHER" id="PTHR46851">
    <property type="entry name" value="OS01G0884500 PROTEIN"/>
    <property type="match status" value="1"/>
</dbReference>
<dbReference type="EMBL" id="JBFOLK010000011">
    <property type="protein sequence ID" value="KAL2475172.1"/>
    <property type="molecule type" value="Genomic_DNA"/>
</dbReference>
<accession>A0ABD1QG38</accession>
<keyword evidence="3" id="KW-1185">Reference proteome</keyword>
<gene>
    <name evidence="2" type="ORF">Adt_35908</name>
</gene>
<evidence type="ECO:0000313" key="2">
    <source>
        <dbReference type="EMBL" id="KAL2475172.1"/>
    </source>
</evidence>
<name>A0ABD1QG38_9LAMI</name>
<feature type="compositionally biased region" description="Basic residues" evidence="1">
    <location>
        <begin position="86"/>
        <end position="95"/>
    </location>
</feature>
<sequence>MIEEDMEYDSDGEKVDFKDRETVEGLFMEYYEIIKEKEGLTMENLRSSQDWTKKRKNYKSDSDSKEFAEDHEEEISDCDDRDYGKKCKNQYKKRKTEGSKSAMQKKR</sequence>
<dbReference type="InterPro" id="IPR045894">
    <property type="entry name" value="At5g08430-like"/>
</dbReference>
<dbReference type="PANTHER" id="PTHR46851:SF11">
    <property type="entry name" value="GYF DOMAIN-CONTAINING PROTEIN"/>
    <property type="match status" value="1"/>
</dbReference>
<protein>
    <submittedName>
        <fullName evidence="2">Plus3 domain-containing protein</fullName>
    </submittedName>
</protein>
<proteinExistence type="predicted"/>
<feature type="compositionally biased region" description="Acidic residues" evidence="1">
    <location>
        <begin position="69"/>
        <end position="80"/>
    </location>
</feature>
<dbReference type="Proteomes" id="UP001604336">
    <property type="component" value="Unassembled WGS sequence"/>
</dbReference>
<dbReference type="AlphaFoldDB" id="A0ABD1QG38"/>
<evidence type="ECO:0000256" key="1">
    <source>
        <dbReference type="SAM" id="MobiDB-lite"/>
    </source>
</evidence>